<evidence type="ECO:0000256" key="2">
    <source>
        <dbReference type="ARBA" id="ARBA00023082"/>
    </source>
</evidence>
<dbReference type="GO" id="GO:0016987">
    <property type="term" value="F:sigma factor activity"/>
    <property type="evidence" value="ECO:0007669"/>
    <property type="project" value="UniProtKB-KW"/>
</dbReference>
<accession>A0A8J6XV65</accession>
<dbReference type="InterPro" id="IPR013325">
    <property type="entry name" value="RNA_pol_sigma_r2"/>
</dbReference>
<evidence type="ECO:0000313" key="6">
    <source>
        <dbReference type="EMBL" id="MBD2774268.1"/>
    </source>
</evidence>
<dbReference type="InterPro" id="IPR007630">
    <property type="entry name" value="RNA_pol_sigma70_r4"/>
</dbReference>
<keyword evidence="2" id="KW-0731">Sigma factor</keyword>
<dbReference type="InterPro" id="IPR013324">
    <property type="entry name" value="RNA_pol_sigma_r3/r4-like"/>
</dbReference>
<dbReference type="PANTHER" id="PTHR30385:SF7">
    <property type="entry name" value="RNA POLYMERASE SIGMA FACTOR FLIA"/>
    <property type="match status" value="1"/>
</dbReference>
<dbReference type="Proteomes" id="UP000629098">
    <property type="component" value="Unassembled WGS sequence"/>
</dbReference>
<proteinExistence type="predicted"/>
<name>A0A8J6XV65_9CYAN</name>
<reference evidence="6" key="1">
    <citation type="submission" date="2020-09" db="EMBL/GenBank/DDBJ databases">
        <title>Iningainema tapete sp. nov. (Scytonemataceae, Cyanobacteria) from greenhouses in central Florida (USA) produces two types of nodularin with biosynthetic potential for microcystin-LR and anabaenopeptins.</title>
        <authorList>
            <person name="Berthold D.E."/>
            <person name="Lefler F.W."/>
            <person name="Huang I.-S."/>
            <person name="Abdulla H."/>
            <person name="Zimba P.V."/>
            <person name="Laughinghouse H.D. IV."/>
        </authorList>
    </citation>
    <scope>NUCLEOTIDE SEQUENCE</scope>
    <source>
        <strain evidence="6">BLCCT55</strain>
    </source>
</reference>
<dbReference type="InterPro" id="IPR014284">
    <property type="entry name" value="RNA_pol_sigma-70_dom"/>
</dbReference>
<feature type="domain" description="RNA polymerase sigma-70 region 4" evidence="5">
    <location>
        <begin position="308"/>
        <end position="350"/>
    </location>
</feature>
<dbReference type="Pfam" id="PF04545">
    <property type="entry name" value="Sigma70_r4"/>
    <property type="match status" value="1"/>
</dbReference>
<dbReference type="SUPFAM" id="SSF88659">
    <property type="entry name" value="Sigma3 and sigma4 domains of RNA polymerase sigma factors"/>
    <property type="match status" value="1"/>
</dbReference>
<gene>
    <name evidence="6" type="ORF">ICL16_19875</name>
</gene>
<dbReference type="GO" id="GO:0003677">
    <property type="term" value="F:DNA binding"/>
    <property type="evidence" value="ECO:0007669"/>
    <property type="project" value="UniProtKB-KW"/>
</dbReference>
<dbReference type="CDD" id="cd06171">
    <property type="entry name" value="Sigma70_r4"/>
    <property type="match status" value="1"/>
</dbReference>
<keyword evidence="1" id="KW-0805">Transcription regulation</keyword>
<dbReference type="EMBL" id="JACXAE010000067">
    <property type="protein sequence ID" value="MBD2774268.1"/>
    <property type="molecule type" value="Genomic_DNA"/>
</dbReference>
<sequence length="406" mass="46232">MQSRQGIIEIFSTFVQFEGDVFSRWVSDPKLRRSMLNCLLKSNQEETEAFWAIYWHRIWHQQASQLAAAHISAYLQEVCYWVARKMKMNLPGKYSVADFFQTAIARIDKVLKGFNPQLSSNLKIYAEYAFSNVIKDWLRKRQEVDMCTDWGLLHKLSQKRLVESLRQAGYNSSTIASYVLAYLCFLQLYAPNDAATAHKLVKPDNATLQAIAKLYNTERLSRLNSPTPVCTPESLETWLLACAKAVRSFQYPTSVSIDTPLPGQETGELLDIMTGNFQESVLTEIIAQEEAETIAARSTQIKAVLSDALRKLDTKEQALLQAYYQQGLTQQQIAQQLGVKQYTVSRSLTRVKRTLLLALAEWSQQKLHTPLKSDVIDSMSNALEEWLVAHYCSPLVSSSEDSHHDF</sequence>
<evidence type="ECO:0000256" key="3">
    <source>
        <dbReference type="ARBA" id="ARBA00023125"/>
    </source>
</evidence>
<keyword evidence="3" id="KW-0238">DNA-binding</keyword>
<dbReference type="AlphaFoldDB" id="A0A8J6XV65"/>
<evidence type="ECO:0000259" key="5">
    <source>
        <dbReference type="Pfam" id="PF04545"/>
    </source>
</evidence>
<evidence type="ECO:0000313" key="7">
    <source>
        <dbReference type="Proteomes" id="UP000629098"/>
    </source>
</evidence>
<dbReference type="GO" id="GO:0006352">
    <property type="term" value="P:DNA-templated transcription initiation"/>
    <property type="evidence" value="ECO:0007669"/>
    <property type="project" value="InterPro"/>
</dbReference>
<keyword evidence="7" id="KW-1185">Reference proteome</keyword>
<dbReference type="PANTHER" id="PTHR30385">
    <property type="entry name" value="SIGMA FACTOR F FLAGELLAR"/>
    <property type="match status" value="1"/>
</dbReference>
<evidence type="ECO:0000256" key="4">
    <source>
        <dbReference type="ARBA" id="ARBA00023163"/>
    </source>
</evidence>
<organism evidence="6 7">
    <name type="scientific">Iningainema tapete BLCC-T55</name>
    <dbReference type="NCBI Taxonomy" id="2748662"/>
    <lineage>
        <taxon>Bacteria</taxon>
        <taxon>Bacillati</taxon>
        <taxon>Cyanobacteriota</taxon>
        <taxon>Cyanophyceae</taxon>
        <taxon>Nostocales</taxon>
        <taxon>Scytonemataceae</taxon>
        <taxon>Iningainema tapete</taxon>
    </lineage>
</organism>
<evidence type="ECO:0000256" key="1">
    <source>
        <dbReference type="ARBA" id="ARBA00023015"/>
    </source>
</evidence>
<dbReference type="Gene3D" id="1.20.140.160">
    <property type="match status" value="1"/>
</dbReference>
<protein>
    <submittedName>
        <fullName evidence="6">Sigma-70 family RNA polymerase sigma factor</fullName>
    </submittedName>
</protein>
<keyword evidence="4" id="KW-0804">Transcription</keyword>
<dbReference type="SUPFAM" id="SSF88946">
    <property type="entry name" value="Sigma2 domain of RNA polymerase sigma factors"/>
    <property type="match status" value="1"/>
</dbReference>
<dbReference type="NCBIfam" id="TIGR02937">
    <property type="entry name" value="sigma70-ECF"/>
    <property type="match status" value="1"/>
</dbReference>
<comment type="caution">
    <text evidence="6">The sequence shown here is derived from an EMBL/GenBank/DDBJ whole genome shotgun (WGS) entry which is preliminary data.</text>
</comment>
<dbReference type="RefSeq" id="WP_190831046.1">
    <property type="nucleotide sequence ID" value="NZ_CAWPPI010000067.1"/>
</dbReference>